<proteinExistence type="inferred from homology"/>
<comment type="catalytic activity">
    <reaction evidence="6">
        <text>L-lysyl-[protein] + 3 S-adenosyl-L-methionine = N(6),N(6),N(6)-trimethyl-L-lysyl-[protein] + 3 S-adenosyl-L-homocysteine + 3 H(+)</text>
        <dbReference type="Rhea" id="RHEA:54192"/>
        <dbReference type="Rhea" id="RHEA-COMP:9752"/>
        <dbReference type="Rhea" id="RHEA-COMP:13826"/>
        <dbReference type="ChEBI" id="CHEBI:15378"/>
        <dbReference type="ChEBI" id="CHEBI:29969"/>
        <dbReference type="ChEBI" id="CHEBI:57856"/>
        <dbReference type="ChEBI" id="CHEBI:59789"/>
        <dbReference type="ChEBI" id="CHEBI:61961"/>
    </reaction>
</comment>
<keyword evidence="3 6" id="KW-0489">Methyltransferase</keyword>
<dbReference type="InterPro" id="IPR050078">
    <property type="entry name" value="Ribosomal_L11_MeTrfase_PrmA"/>
</dbReference>
<dbReference type="PANTHER" id="PTHR43648:SF1">
    <property type="entry name" value="ELECTRON TRANSFER FLAVOPROTEIN BETA SUBUNIT LYSINE METHYLTRANSFERASE"/>
    <property type="match status" value="1"/>
</dbReference>
<keyword evidence="5 6" id="KW-0949">S-adenosyl-L-methionine</keyword>
<dbReference type="PIRSF" id="PIRSF000401">
    <property type="entry name" value="RPL11_MTase"/>
    <property type="match status" value="1"/>
</dbReference>
<dbReference type="SUPFAM" id="SSF53335">
    <property type="entry name" value="S-adenosyl-L-methionine-dependent methyltransferases"/>
    <property type="match status" value="1"/>
</dbReference>
<comment type="subcellular location">
    <subcellularLocation>
        <location evidence="6">Cytoplasm</location>
    </subcellularLocation>
</comment>
<dbReference type="GO" id="GO:0005829">
    <property type="term" value="C:cytosol"/>
    <property type="evidence" value="ECO:0007669"/>
    <property type="project" value="TreeGrafter"/>
</dbReference>
<feature type="binding site" evidence="6">
    <location>
        <position position="228"/>
    </location>
    <ligand>
        <name>S-adenosyl-L-methionine</name>
        <dbReference type="ChEBI" id="CHEBI:59789"/>
    </ligand>
</feature>
<dbReference type="InterPro" id="IPR029063">
    <property type="entry name" value="SAM-dependent_MTases_sf"/>
</dbReference>
<feature type="binding site" evidence="6">
    <location>
        <position position="185"/>
    </location>
    <ligand>
        <name>S-adenosyl-L-methionine</name>
        <dbReference type="ChEBI" id="CHEBI:59789"/>
    </ligand>
</feature>
<keyword evidence="2 6" id="KW-0963">Cytoplasm</keyword>
<name>A0A1R3VZN6_9GAMM</name>
<dbReference type="EC" id="2.1.1.-" evidence="6"/>
<keyword evidence="8" id="KW-1185">Reference proteome</keyword>
<evidence type="ECO:0000313" key="8">
    <source>
        <dbReference type="Proteomes" id="UP000223759"/>
    </source>
</evidence>
<evidence type="ECO:0000256" key="5">
    <source>
        <dbReference type="ARBA" id="ARBA00022691"/>
    </source>
</evidence>
<evidence type="ECO:0000256" key="2">
    <source>
        <dbReference type="ARBA" id="ARBA00022490"/>
    </source>
</evidence>
<dbReference type="Pfam" id="PF06325">
    <property type="entry name" value="PrmA"/>
    <property type="match status" value="1"/>
</dbReference>
<dbReference type="GO" id="GO:0016279">
    <property type="term" value="F:protein-lysine N-methyltransferase activity"/>
    <property type="evidence" value="ECO:0007669"/>
    <property type="project" value="TreeGrafter"/>
</dbReference>
<feature type="binding site" evidence="6">
    <location>
        <position position="163"/>
    </location>
    <ligand>
        <name>S-adenosyl-L-methionine</name>
        <dbReference type="ChEBI" id="CHEBI:59789"/>
    </ligand>
</feature>
<dbReference type="AlphaFoldDB" id="A0A1R3VZN6"/>
<protein>
    <recommendedName>
        <fullName evidence="6">Ribosomal protein L11 methyltransferase</fullName>
        <shortName evidence="6">L11 Mtase</shortName>
        <ecNumber evidence="6">2.1.1.-</ecNumber>
    </recommendedName>
</protein>
<dbReference type="InterPro" id="IPR004498">
    <property type="entry name" value="Ribosomal_PrmA_MeTrfase"/>
</dbReference>
<dbReference type="HAMAP" id="MF_00735">
    <property type="entry name" value="Methyltr_PrmA"/>
    <property type="match status" value="1"/>
</dbReference>
<evidence type="ECO:0000313" key="7">
    <source>
        <dbReference type="EMBL" id="SIT70576.1"/>
    </source>
</evidence>
<gene>
    <name evidence="6" type="primary">prmA</name>
    <name evidence="7" type="ORF">SAMN05216526_1348</name>
</gene>
<dbReference type="EMBL" id="FTPK01000002">
    <property type="protein sequence ID" value="SIT70576.1"/>
    <property type="molecule type" value="Genomic_DNA"/>
</dbReference>
<organism evidence="7 8">
    <name type="scientific">Ectothiorhodosinus mongolicus</name>
    <dbReference type="NCBI Taxonomy" id="233100"/>
    <lineage>
        <taxon>Bacteria</taxon>
        <taxon>Pseudomonadati</taxon>
        <taxon>Pseudomonadota</taxon>
        <taxon>Gammaproteobacteria</taxon>
        <taxon>Chromatiales</taxon>
        <taxon>Ectothiorhodospiraceae</taxon>
        <taxon>Ectothiorhodosinus</taxon>
    </lineage>
</organism>
<evidence type="ECO:0000256" key="1">
    <source>
        <dbReference type="ARBA" id="ARBA00009741"/>
    </source>
</evidence>
<evidence type="ECO:0000256" key="3">
    <source>
        <dbReference type="ARBA" id="ARBA00022603"/>
    </source>
</evidence>
<keyword evidence="7" id="KW-0689">Ribosomal protein</keyword>
<comment type="similarity">
    <text evidence="1 6">Belongs to the methyltransferase superfamily. PrmA family.</text>
</comment>
<keyword evidence="7" id="KW-0687">Ribonucleoprotein</keyword>
<accession>A0A1R3VZN6</accession>
<dbReference type="RefSeq" id="WP_076755726.1">
    <property type="nucleotide sequence ID" value="NZ_CP023018.1"/>
</dbReference>
<dbReference type="GO" id="GO:0005840">
    <property type="term" value="C:ribosome"/>
    <property type="evidence" value="ECO:0007669"/>
    <property type="project" value="UniProtKB-KW"/>
</dbReference>
<dbReference type="GO" id="GO:0032259">
    <property type="term" value="P:methylation"/>
    <property type="evidence" value="ECO:0007669"/>
    <property type="project" value="UniProtKB-KW"/>
</dbReference>
<dbReference type="STRING" id="233100.SAMN05216526_1348"/>
<evidence type="ECO:0000256" key="4">
    <source>
        <dbReference type="ARBA" id="ARBA00022679"/>
    </source>
</evidence>
<dbReference type="NCBIfam" id="TIGR00406">
    <property type="entry name" value="prmA"/>
    <property type="match status" value="1"/>
</dbReference>
<feature type="binding site" evidence="6">
    <location>
        <position position="142"/>
    </location>
    <ligand>
        <name>S-adenosyl-L-methionine</name>
        <dbReference type="ChEBI" id="CHEBI:59789"/>
    </ligand>
</feature>
<dbReference type="PANTHER" id="PTHR43648">
    <property type="entry name" value="ELECTRON TRANSFER FLAVOPROTEIN BETA SUBUNIT LYSINE METHYLTRANSFERASE"/>
    <property type="match status" value="1"/>
</dbReference>
<evidence type="ECO:0000256" key="6">
    <source>
        <dbReference type="HAMAP-Rule" id="MF_00735"/>
    </source>
</evidence>
<reference evidence="7 8" key="1">
    <citation type="submission" date="2017-01" db="EMBL/GenBank/DDBJ databases">
        <authorList>
            <person name="Mah S.A."/>
            <person name="Swanson W.J."/>
            <person name="Moy G.W."/>
            <person name="Vacquier V.D."/>
        </authorList>
    </citation>
    <scope>NUCLEOTIDE SEQUENCE [LARGE SCALE GENOMIC DNA]</scope>
    <source>
        <strain evidence="7 8">M9</strain>
    </source>
</reference>
<dbReference type="Gene3D" id="3.40.50.150">
    <property type="entry name" value="Vaccinia Virus protein VP39"/>
    <property type="match status" value="1"/>
</dbReference>
<sequence length="292" mass="31457">MQQLALSLSATQAEIAEELLWALGACSVSLEDAGDEPLLEPLPGETPLWQDVVLYAHFEAEYDLNTIVTELCAHLPIETNAVAIKTIEDQDWVRACMADFKPLAFGKRLWIVPSWHQAPQAAAINITLDPGLAFGTGTHPTTGLCLGWLDAHVQNTDSVLDYGCGSGILAIAALKLGAKHAVGIDIDPQALLATRDNAERNHIPETDLQVGLPDALPADARFDLVIANILAKPLELLAPLLAAHSITGGKIILAGLLERQVEALIECYQPYFSMRLAAIREGWALLEGSRKP</sequence>
<dbReference type="CDD" id="cd02440">
    <property type="entry name" value="AdoMet_MTases"/>
    <property type="match status" value="1"/>
</dbReference>
<keyword evidence="4 6" id="KW-0808">Transferase</keyword>
<dbReference type="Proteomes" id="UP000223759">
    <property type="component" value="Unassembled WGS sequence"/>
</dbReference>
<comment type="function">
    <text evidence="6">Methylates ribosomal protein L11.</text>
</comment>
<dbReference type="OrthoDB" id="9785995at2"/>